<keyword evidence="6" id="KW-0560">Oxidoreductase</keyword>
<dbReference type="GO" id="GO:0050661">
    <property type="term" value="F:NADP binding"/>
    <property type="evidence" value="ECO:0007669"/>
    <property type="project" value="InterPro"/>
</dbReference>
<gene>
    <name evidence="8" type="ORF">PC9H_001795</name>
</gene>
<keyword evidence="4" id="KW-0274">FAD</keyword>
<evidence type="ECO:0008006" key="10">
    <source>
        <dbReference type="Google" id="ProtNLM"/>
    </source>
</evidence>
<dbReference type="RefSeq" id="XP_036626063.1">
    <property type="nucleotide sequence ID" value="XM_036771442.1"/>
</dbReference>
<dbReference type="InterPro" id="IPR050775">
    <property type="entry name" value="FAD-binding_Monooxygenases"/>
</dbReference>
<dbReference type="PANTHER" id="PTHR43098">
    <property type="entry name" value="L-ORNITHINE N(5)-MONOOXYGENASE-RELATED"/>
    <property type="match status" value="1"/>
</dbReference>
<dbReference type="OrthoDB" id="66881at2759"/>
<comment type="cofactor">
    <cofactor evidence="1">
        <name>FAD</name>
        <dbReference type="ChEBI" id="CHEBI:57692"/>
    </cofactor>
</comment>
<protein>
    <recommendedName>
        <fullName evidence="10">Cyclohexanone monooxygenase</fullName>
    </recommendedName>
</protein>
<name>A0A8H7DKS8_PLEOS</name>
<evidence type="ECO:0000256" key="5">
    <source>
        <dbReference type="ARBA" id="ARBA00022857"/>
    </source>
</evidence>
<dbReference type="VEuPathDB" id="FungiDB:PC9H_001795"/>
<dbReference type="Proteomes" id="UP000623687">
    <property type="component" value="Unassembled WGS sequence"/>
</dbReference>
<evidence type="ECO:0000313" key="8">
    <source>
        <dbReference type="EMBL" id="KAF7419209.1"/>
    </source>
</evidence>
<dbReference type="EMBL" id="JACETU010000010">
    <property type="protein sequence ID" value="KAF7419209.1"/>
    <property type="molecule type" value="Genomic_DNA"/>
</dbReference>
<keyword evidence="3" id="KW-0285">Flavoprotein</keyword>
<dbReference type="InterPro" id="IPR036188">
    <property type="entry name" value="FAD/NAD-bd_sf"/>
</dbReference>
<keyword evidence="5" id="KW-0521">NADP</keyword>
<dbReference type="AlphaFoldDB" id="A0A8H7DKS8"/>
<evidence type="ECO:0000256" key="6">
    <source>
        <dbReference type="ARBA" id="ARBA00023002"/>
    </source>
</evidence>
<evidence type="ECO:0000256" key="3">
    <source>
        <dbReference type="ARBA" id="ARBA00022630"/>
    </source>
</evidence>
<keyword evidence="9" id="KW-1185">Reference proteome</keyword>
<comment type="similarity">
    <text evidence="2">Belongs to the FAD-binding monooxygenase family.</text>
</comment>
<dbReference type="Gene3D" id="3.50.50.60">
    <property type="entry name" value="FAD/NAD(P)-binding domain"/>
    <property type="match status" value="2"/>
</dbReference>
<keyword evidence="7" id="KW-0503">Monooxygenase</keyword>
<dbReference type="PANTHER" id="PTHR43098:SF3">
    <property type="entry name" value="L-ORNITHINE N(5)-MONOOXYGENASE-RELATED"/>
    <property type="match status" value="1"/>
</dbReference>
<evidence type="ECO:0000313" key="9">
    <source>
        <dbReference type="Proteomes" id="UP000623687"/>
    </source>
</evidence>
<evidence type="ECO:0000256" key="7">
    <source>
        <dbReference type="ARBA" id="ARBA00023033"/>
    </source>
</evidence>
<evidence type="ECO:0000256" key="2">
    <source>
        <dbReference type="ARBA" id="ARBA00010139"/>
    </source>
</evidence>
<proteinExistence type="inferred from homology"/>
<sequence length="547" mass="61204">MPAIPSSMTDSWTGEASANMSLDALVVGAGISGIYQLHRLRQLGLDAKGVEAGRNIGGTWYWNRYPGARVDSDAALYQYSVEGLWKGWQFSERFPSREEILQYLHYVDETFKVSQHFCFNTRVVRAQFNNTGNFWEVATDGGLTIKTRFLVMCIGFASKPYQPHFKGLEAFEGVLCHTARWPENVEMAGKRVGVIGTGASGVQVIEAAAKVVKDLVVFQRTPNLAFPMRQSMQAEVSRSIYPGIFEQRKKTFGGFDMDFIPKPALEGAAARQAVFDELWNKGGLAFWLGAYDDTLLDDTANDYAYAYWRDKVRQRIHKVELVEKLAPTIKMHPFGTKRPALEQHLYEAFNQDNVTLVDLNESPIDEITSTGVRTKDGTEYALDLLVMATGFDMGTGGYKDIEIVGTNGAVFRDKWANGVKSYLGMLASGFPNMFMVYGPHAPSGFTNAPTCAELQVDWITNCIEYMMKNSLARIEASNKAELDWTQRIDEIGARGLWNRANSWYRGANVPGKVMEHMFWAGGCPSYQKICEEVVESGYDGIMFIKTP</sequence>
<dbReference type="GO" id="GO:0050660">
    <property type="term" value="F:flavin adenine dinucleotide binding"/>
    <property type="evidence" value="ECO:0007669"/>
    <property type="project" value="InterPro"/>
</dbReference>
<dbReference type="SUPFAM" id="SSF51905">
    <property type="entry name" value="FAD/NAD(P)-binding domain"/>
    <property type="match status" value="2"/>
</dbReference>
<accession>A0A8H7DKS8</accession>
<organism evidence="8 9">
    <name type="scientific">Pleurotus ostreatus</name>
    <name type="common">Oyster mushroom</name>
    <name type="synonym">White-rot fungus</name>
    <dbReference type="NCBI Taxonomy" id="5322"/>
    <lineage>
        <taxon>Eukaryota</taxon>
        <taxon>Fungi</taxon>
        <taxon>Dikarya</taxon>
        <taxon>Basidiomycota</taxon>
        <taxon>Agaricomycotina</taxon>
        <taxon>Agaricomycetes</taxon>
        <taxon>Agaricomycetidae</taxon>
        <taxon>Agaricales</taxon>
        <taxon>Pleurotineae</taxon>
        <taxon>Pleurotaceae</taxon>
        <taxon>Pleurotus</taxon>
    </lineage>
</organism>
<reference evidence="8" key="1">
    <citation type="submission" date="2019-07" db="EMBL/GenBank/DDBJ databases">
        <authorList>
            <person name="Palmer J.M."/>
        </authorList>
    </citation>
    <scope>NUCLEOTIDE SEQUENCE</scope>
    <source>
        <strain evidence="8">PC9</strain>
    </source>
</reference>
<comment type="caution">
    <text evidence="8">The sequence shown here is derived from an EMBL/GenBank/DDBJ whole genome shotgun (WGS) entry which is preliminary data.</text>
</comment>
<evidence type="ECO:0000256" key="4">
    <source>
        <dbReference type="ARBA" id="ARBA00022827"/>
    </source>
</evidence>
<dbReference type="GO" id="GO:0004499">
    <property type="term" value="F:N,N-dimethylaniline monooxygenase activity"/>
    <property type="evidence" value="ECO:0007669"/>
    <property type="project" value="InterPro"/>
</dbReference>
<dbReference type="Pfam" id="PF00743">
    <property type="entry name" value="FMO-like"/>
    <property type="match status" value="1"/>
</dbReference>
<dbReference type="InterPro" id="IPR020946">
    <property type="entry name" value="Flavin_mOase-like"/>
</dbReference>
<dbReference type="GeneID" id="59371636"/>
<evidence type="ECO:0000256" key="1">
    <source>
        <dbReference type="ARBA" id="ARBA00001974"/>
    </source>
</evidence>